<comment type="caution">
    <text evidence="2">The sequence shown here is derived from an EMBL/GenBank/DDBJ whole genome shotgun (WGS) entry which is preliminary data.</text>
</comment>
<evidence type="ECO:0000313" key="2">
    <source>
        <dbReference type="EMBL" id="GEO32378.1"/>
    </source>
</evidence>
<dbReference type="EMBL" id="BJYY01000001">
    <property type="protein sequence ID" value="GEO32378.1"/>
    <property type="molecule type" value="Genomic_DNA"/>
</dbReference>
<evidence type="ECO:0000256" key="1">
    <source>
        <dbReference type="SAM" id="MobiDB-lite"/>
    </source>
</evidence>
<keyword evidence="3" id="KW-1185">Reference proteome</keyword>
<protein>
    <submittedName>
        <fullName evidence="2">Uncharacterized protein</fullName>
    </submittedName>
</protein>
<dbReference type="AlphaFoldDB" id="A0A512D7B3"/>
<accession>A0A512D7B3</accession>
<sequence length="62" mass="6632">MTIIVIFWSTANRSIPIRLCSLTVVPSMSDDVLRPGCHVPARARPAAEDEPDERLAGVGGGE</sequence>
<evidence type="ECO:0000313" key="3">
    <source>
        <dbReference type="Proteomes" id="UP000321181"/>
    </source>
</evidence>
<name>A0A512D7B3_9CELL</name>
<gene>
    <name evidence="2" type="ORF">CAE01nite_01030</name>
</gene>
<feature type="region of interest" description="Disordered" evidence="1">
    <location>
        <begin position="42"/>
        <end position="62"/>
    </location>
</feature>
<reference evidence="2 3" key="1">
    <citation type="submission" date="2019-07" db="EMBL/GenBank/DDBJ databases">
        <title>Whole genome shotgun sequence of Cellulomonas aerilata NBRC 106308.</title>
        <authorList>
            <person name="Hosoyama A."/>
            <person name="Uohara A."/>
            <person name="Ohji S."/>
            <person name="Ichikawa N."/>
        </authorList>
    </citation>
    <scope>NUCLEOTIDE SEQUENCE [LARGE SCALE GENOMIC DNA]</scope>
    <source>
        <strain evidence="2 3">NBRC 106308</strain>
    </source>
</reference>
<proteinExistence type="predicted"/>
<dbReference type="Proteomes" id="UP000321181">
    <property type="component" value="Unassembled WGS sequence"/>
</dbReference>
<organism evidence="2 3">
    <name type="scientific">Cellulomonas aerilata</name>
    <dbReference type="NCBI Taxonomy" id="515326"/>
    <lineage>
        <taxon>Bacteria</taxon>
        <taxon>Bacillati</taxon>
        <taxon>Actinomycetota</taxon>
        <taxon>Actinomycetes</taxon>
        <taxon>Micrococcales</taxon>
        <taxon>Cellulomonadaceae</taxon>
        <taxon>Cellulomonas</taxon>
    </lineage>
</organism>